<dbReference type="InterPro" id="IPR019897">
    <property type="entry name" value="RidA_CS"/>
</dbReference>
<accession>A0A1W1V9Y0</accession>
<dbReference type="InterPro" id="IPR035959">
    <property type="entry name" value="RutC-like_sf"/>
</dbReference>
<dbReference type="Pfam" id="PF01042">
    <property type="entry name" value="Ribonuc_L-PSP"/>
    <property type="match status" value="1"/>
</dbReference>
<dbReference type="GO" id="GO:0019239">
    <property type="term" value="F:deaminase activity"/>
    <property type="evidence" value="ECO:0007669"/>
    <property type="project" value="TreeGrafter"/>
</dbReference>
<evidence type="ECO:0000256" key="1">
    <source>
        <dbReference type="ARBA" id="ARBA00010552"/>
    </source>
</evidence>
<proteinExistence type="inferred from homology"/>
<name>A0A1W1V9Y0_9FIRM</name>
<dbReference type="InterPro" id="IPR006056">
    <property type="entry name" value="RidA"/>
</dbReference>
<dbReference type="CDD" id="cd00448">
    <property type="entry name" value="YjgF_YER057c_UK114_family"/>
    <property type="match status" value="1"/>
</dbReference>
<dbReference type="STRING" id="698762.SAMN00808754_0263"/>
<gene>
    <name evidence="2" type="ORF">SAMN00808754_0263</name>
</gene>
<dbReference type="Gene3D" id="3.30.1330.40">
    <property type="entry name" value="RutC-like"/>
    <property type="match status" value="1"/>
</dbReference>
<dbReference type="Proteomes" id="UP000192569">
    <property type="component" value="Chromosome I"/>
</dbReference>
<dbReference type="OrthoDB" id="9803101at2"/>
<dbReference type="NCBIfam" id="TIGR00004">
    <property type="entry name" value="Rid family detoxifying hydrolase"/>
    <property type="match status" value="1"/>
</dbReference>
<dbReference type="RefSeq" id="WP_084663291.1">
    <property type="nucleotide sequence ID" value="NZ_LT838272.1"/>
</dbReference>
<evidence type="ECO:0000313" key="2">
    <source>
        <dbReference type="EMBL" id="SMB90209.1"/>
    </source>
</evidence>
<dbReference type="SUPFAM" id="SSF55298">
    <property type="entry name" value="YjgF-like"/>
    <property type="match status" value="1"/>
</dbReference>
<protein>
    <submittedName>
        <fullName evidence="2">Endoribonuclease L-PSP</fullName>
    </submittedName>
</protein>
<organism evidence="2 3">
    <name type="scientific">Thermanaeromonas toyohensis ToBE</name>
    <dbReference type="NCBI Taxonomy" id="698762"/>
    <lineage>
        <taxon>Bacteria</taxon>
        <taxon>Bacillati</taxon>
        <taxon>Bacillota</taxon>
        <taxon>Clostridia</taxon>
        <taxon>Neomoorellales</taxon>
        <taxon>Neomoorellaceae</taxon>
        <taxon>Thermanaeromonas</taxon>
    </lineage>
</organism>
<dbReference type="InterPro" id="IPR006175">
    <property type="entry name" value="YjgF/YER057c/UK114"/>
</dbReference>
<dbReference type="EMBL" id="LT838272">
    <property type="protein sequence ID" value="SMB90209.1"/>
    <property type="molecule type" value="Genomic_DNA"/>
</dbReference>
<keyword evidence="3" id="KW-1185">Reference proteome</keyword>
<evidence type="ECO:0000313" key="3">
    <source>
        <dbReference type="Proteomes" id="UP000192569"/>
    </source>
</evidence>
<dbReference type="FunFam" id="3.30.1330.40:FF:000001">
    <property type="entry name" value="L-PSP family endoribonuclease"/>
    <property type="match status" value="1"/>
</dbReference>
<sequence length="129" mass="13831">MSEKKVISTSQAPKAIGPYSQAIRVGNFIFTSGQIPLDPATGEIVPGGAKEQTRQVLENLKAILAAAGATLQDVVKTTLYIKDMADFKAINEVYAQYFPENPPARSCIEAARLPRDVLVEIEAVAVVGE</sequence>
<dbReference type="PROSITE" id="PS01094">
    <property type="entry name" value="UPF0076"/>
    <property type="match status" value="1"/>
</dbReference>
<dbReference type="PANTHER" id="PTHR11803">
    <property type="entry name" value="2-IMINOBUTANOATE/2-IMINOPROPANOATE DEAMINASE RIDA"/>
    <property type="match status" value="1"/>
</dbReference>
<dbReference type="AlphaFoldDB" id="A0A1W1V9Y0"/>
<dbReference type="GO" id="GO:0005829">
    <property type="term" value="C:cytosol"/>
    <property type="evidence" value="ECO:0007669"/>
    <property type="project" value="TreeGrafter"/>
</dbReference>
<reference evidence="2 3" key="1">
    <citation type="submission" date="2017-04" db="EMBL/GenBank/DDBJ databases">
        <authorList>
            <person name="Afonso C.L."/>
            <person name="Miller P.J."/>
            <person name="Scott M.A."/>
            <person name="Spackman E."/>
            <person name="Goraichik I."/>
            <person name="Dimitrov K.M."/>
            <person name="Suarez D.L."/>
            <person name="Swayne D.E."/>
        </authorList>
    </citation>
    <scope>NUCLEOTIDE SEQUENCE [LARGE SCALE GENOMIC DNA]</scope>
    <source>
        <strain evidence="2 3">ToBE</strain>
    </source>
</reference>
<comment type="similarity">
    <text evidence="1">Belongs to the RutC family.</text>
</comment>
<dbReference type="PANTHER" id="PTHR11803:SF39">
    <property type="entry name" value="2-IMINOBUTANOATE_2-IMINOPROPANOATE DEAMINASE"/>
    <property type="match status" value="1"/>
</dbReference>